<dbReference type="Proteomes" id="UP000199662">
    <property type="component" value="Unassembled WGS sequence"/>
</dbReference>
<dbReference type="AlphaFoldDB" id="A0A1H7BGG9"/>
<dbReference type="Gene3D" id="3.30.200.20">
    <property type="entry name" value="Phosphorylase Kinase, domain 1"/>
    <property type="match status" value="1"/>
</dbReference>
<feature type="domain" description="Protein kinase" evidence="1">
    <location>
        <begin position="35"/>
        <end position="289"/>
    </location>
</feature>
<protein>
    <submittedName>
        <fullName evidence="2">Protein kinase domain-containing protein</fullName>
    </submittedName>
</protein>
<accession>A0A1H7BGG9</accession>
<dbReference type="EMBL" id="FNZK01000016">
    <property type="protein sequence ID" value="SEJ76044.1"/>
    <property type="molecule type" value="Genomic_DNA"/>
</dbReference>
<dbReference type="InterPro" id="IPR053235">
    <property type="entry name" value="Ser_Thr_kinase"/>
</dbReference>
<dbReference type="InterPro" id="IPR000719">
    <property type="entry name" value="Prot_kinase_dom"/>
</dbReference>
<evidence type="ECO:0000259" key="1">
    <source>
        <dbReference type="PROSITE" id="PS50011"/>
    </source>
</evidence>
<keyword evidence="3" id="KW-1185">Reference proteome</keyword>
<dbReference type="STRING" id="84035.SAMN05660742_11653"/>
<dbReference type="GO" id="GO:0005524">
    <property type="term" value="F:ATP binding"/>
    <property type="evidence" value="ECO:0007669"/>
    <property type="project" value="InterPro"/>
</dbReference>
<name>A0A1H7BGG9_9FIRM</name>
<keyword evidence="2" id="KW-0808">Transferase</keyword>
<reference evidence="3" key="1">
    <citation type="submission" date="2016-10" db="EMBL/GenBank/DDBJ databases">
        <authorList>
            <person name="Varghese N."/>
            <person name="Submissions S."/>
        </authorList>
    </citation>
    <scope>NUCLEOTIDE SEQUENCE [LARGE SCALE GENOMIC DNA]</scope>
    <source>
        <strain evidence="3">DSM 2179</strain>
    </source>
</reference>
<dbReference type="SUPFAM" id="SSF56112">
    <property type="entry name" value="Protein kinase-like (PK-like)"/>
    <property type="match status" value="1"/>
</dbReference>
<dbReference type="GO" id="GO:0005737">
    <property type="term" value="C:cytoplasm"/>
    <property type="evidence" value="ECO:0007669"/>
    <property type="project" value="TreeGrafter"/>
</dbReference>
<dbReference type="Pfam" id="PF00069">
    <property type="entry name" value="Pkinase"/>
    <property type="match status" value="1"/>
</dbReference>
<evidence type="ECO:0000313" key="2">
    <source>
        <dbReference type="EMBL" id="SEJ76044.1"/>
    </source>
</evidence>
<sequence>MRSKFDFLKTGSFTGIDTTDDTVPFSAEQVIDHRYRILEYLGKGALGRVYKAEFIPMKKIFAVKVFKNGEQTPLALDIYRRLSQLKHRNIVRVERPDWIANGKLGVLPMEYLFGKTMADILENSIQTIDWTVKKHWITSLLSVVVYLQKQPEPVIHAKITPANIIVDLENEPVLLDFSLNTVLDIATQKTEYLQYLSPESRDGKLNLATDCFSVGLIAYGILSNGKFPFQAGLVDERQQLIPLEHFRGDLPVAIAQWADKACTLKLADRFQNMSEMETAFNLACNEAGL</sequence>
<gene>
    <name evidence="2" type="ORF">SAMN05660742_11653</name>
</gene>
<organism evidence="2 3">
    <name type="scientific">Propionispira arboris</name>
    <dbReference type="NCBI Taxonomy" id="84035"/>
    <lineage>
        <taxon>Bacteria</taxon>
        <taxon>Bacillati</taxon>
        <taxon>Bacillota</taxon>
        <taxon>Negativicutes</taxon>
        <taxon>Selenomonadales</taxon>
        <taxon>Selenomonadaceae</taxon>
        <taxon>Propionispira</taxon>
    </lineage>
</organism>
<proteinExistence type="predicted"/>
<dbReference type="GO" id="GO:0004674">
    <property type="term" value="F:protein serine/threonine kinase activity"/>
    <property type="evidence" value="ECO:0007669"/>
    <property type="project" value="TreeGrafter"/>
</dbReference>
<dbReference type="RefSeq" id="WP_091833336.1">
    <property type="nucleotide sequence ID" value="NZ_FNZK01000016.1"/>
</dbReference>
<evidence type="ECO:0000313" key="3">
    <source>
        <dbReference type="Proteomes" id="UP000199662"/>
    </source>
</evidence>
<dbReference type="PROSITE" id="PS50011">
    <property type="entry name" value="PROTEIN_KINASE_DOM"/>
    <property type="match status" value="1"/>
</dbReference>
<keyword evidence="2" id="KW-0418">Kinase</keyword>
<dbReference type="PANTHER" id="PTHR24361">
    <property type="entry name" value="MITOGEN-ACTIVATED KINASE KINASE KINASE"/>
    <property type="match status" value="1"/>
</dbReference>
<dbReference type="Gene3D" id="1.10.510.10">
    <property type="entry name" value="Transferase(Phosphotransferase) domain 1"/>
    <property type="match status" value="1"/>
</dbReference>
<dbReference type="InterPro" id="IPR011009">
    <property type="entry name" value="Kinase-like_dom_sf"/>
</dbReference>